<dbReference type="AlphaFoldDB" id="A0A1M4X8E3"/>
<dbReference type="InterPro" id="IPR029068">
    <property type="entry name" value="Glyas_Bleomycin-R_OHBP_Dase"/>
</dbReference>
<dbReference type="OrthoDB" id="4548523at2"/>
<dbReference type="STRING" id="112248.SAMN05444392_104188"/>
<keyword evidence="2" id="KW-1185">Reference proteome</keyword>
<evidence type="ECO:0000313" key="1">
    <source>
        <dbReference type="EMBL" id="SHE89665.1"/>
    </source>
</evidence>
<evidence type="ECO:0008006" key="3">
    <source>
        <dbReference type="Google" id="ProtNLM"/>
    </source>
</evidence>
<dbReference type="Proteomes" id="UP000184476">
    <property type="component" value="Unassembled WGS sequence"/>
</dbReference>
<protein>
    <recommendedName>
        <fullName evidence="3">VOC domain-containing protein</fullName>
    </recommendedName>
</protein>
<dbReference type="SUPFAM" id="SSF54593">
    <property type="entry name" value="Glyoxalase/Bleomycin resistance protein/Dihydroxybiphenyl dioxygenase"/>
    <property type="match status" value="1"/>
</dbReference>
<accession>A0A1M4X8E3</accession>
<organism evidence="1 2">
    <name type="scientific">Seinonella peptonophila</name>
    <dbReference type="NCBI Taxonomy" id="112248"/>
    <lineage>
        <taxon>Bacteria</taxon>
        <taxon>Bacillati</taxon>
        <taxon>Bacillota</taxon>
        <taxon>Bacilli</taxon>
        <taxon>Bacillales</taxon>
        <taxon>Thermoactinomycetaceae</taxon>
        <taxon>Seinonella</taxon>
    </lineage>
</organism>
<name>A0A1M4X8E3_9BACL</name>
<evidence type="ECO:0000313" key="2">
    <source>
        <dbReference type="Proteomes" id="UP000184476"/>
    </source>
</evidence>
<dbReference type="EMBL" id="FQVL01000004">
    <property type="protein sequence ID" value="SHE89665.1"/>
    <property type="molecule type" value="Genomic_DNA"/>
</dbReference>
<proteinExistence type="predicted"/>
<gene>
    <name evidence="1" type="ORF">SAMN05444392_104188</name>
</gene>
<reference evidence="1 2" key="1">
    <citation type="submission" date="2016-11" db="EMBL/GenBank/DDBJ databases">
        <authorList>
            <person name="Jaros S."/>
            <person name="Januszkiewicz K."/>
            <person name="Wedrychowicz H."/>
        </authorList>
    </citation>
    <scope>NUCLEOTIDE SEQUENCE [LARGE SCALE GENOMIC DNA]</scope>
    <source>
        <strain evidence="1 2">DSM 44666</strain>
    </source>
</reference>
<dbReference type="RefSeq" id="WP_073154569.1">
    <property type="nucleotide sequence ID" value="NZ_FQVL01000004.1"/>
</dbReference>
<sequence>MSNTKTLRGFATISYWADDVLAAKKWYTKFLDIEPYFERSGPDGQLVYIEFRLGDFQHELGIIDRRYEPLMARGDSGFVTASVVDPFGNILGIMYNPHYLEILEIQKN</sequence>